<dbReference type="CDD" id="cd08267">
    <property type="entry name" value="MDR1"/>
    <property type="match status" value="1"/>
</dbReference>
<comment type="caution">
    <text evidence="2">The sequence shown here is derived from an EMBL/GenBank/DDBJ whole genome shotgun (WGS) entry which is preliminary data.</text>
</comment>
<dbReference type="PANTHER" id="PTHR44013">
    <property type="entry name" value="ZINC-TYPE ALCOHOL DEHYDROGENASE-LIKE PROTEIN C16A3.02C"/>
    <property type="match status" value="1"/>
</dbReference>
<dbReference type="InterPro" id="IPR013154">
    <property type="entry name" value="ADH-like_N"/>
</dbReference>
<evidence type="ECO:0000313" key="2">
    <source>
        <dbReference type="EMBL" id="TRW46695.1"/>
    </source>
</evidence>
<reference evidence="2 3" key="1">
    <citation type="submission" date="2019-07" db="EMBL/GenBank/DDBJ databases">
        <title>Georgenia wutianyii sp. nov. and Georgenia *** sp. nov. isolated from plateau pika (Ochotona curzoniae) in the Qinghai-Tibet plateau of China.</title>
        <authorList>
            <person name="Tian Z."/>
        </authorList>
    </citation>
    <scope>NUCLEOTIDE SEQUENCE [LARGE SCALE GENOMIC DNA]</scope>
    <source>
        <strain evidence="2 3">Z446</strain>
    </source>
</reference>
<accession>A0A552WVF8</accession>
<dbReference type="PANTHER" id="PTHR44013:SF1">
    <property type="entry name" value="ZINC-TYPE ALCOHOL DEHYDROGENASE-LIKE PROTEIN C16A3.02C"/>
    <property type="match status" value="1"/>
</dbReference>
<evidence type="ECO:0000313" key="3">
    <source>
        <dbReference type="Proteomes" id="UP000318693"/>
    </source>
</evidence>
<gene>
    <name evidence="2" type="ORF">FJ693_04175</name>
</gene>
<dbReference type="InterPro" id="IPR011032">
    <property type="entry name" value="GroES-like_sf"/>
</dbReference>
<dbReference type="EMBL" id="VJXR01000007">
    <property type="protein sequence ID" value="TRW46695.1"/>
    <property type="molecule type" value="Genomic_DNA"/>
</dbReference>
<name>A0A552WVF8_9MICO</name>
<sequence length="340" mass="35065">MTDKTEATTQTMTAWRQTEYGGPEVLRAEQAPVPTPGRGEVLLKIDATALNAADVRLMRGDPLLLRLAFGVLRPKQPGRGIDAAGTVLALGADVSGLSVGQEVLGELPGGALAEYALAPAARLVHRPAELAPATTAALPMAGGTAWQALERAGVAAGSSGRRVLVIGASGGVGTFTVQLAAMRSAEVWALCGERNRSLVERLGAIRTFDYRTTTITELPEASFDAIIDIAGTAPLRALRRLLVTGGTLVLVAGVGGPLLGPIPRILQAALLSIGSKRHIRPLAAVAKPEILAELVALAAAGQITPVIERTWPLTEAREALAHVDAGHTVGKAIVLAGPAH</sequence>
<dbReference type="SMART" id="SM00829">
    <property type="entry name" value="PKS_ER"/>
    <property type="match status" value="1"/>
</dbReference>
<keyword evidence="3" id="KW-1185">Reference proteome</keyword>
<proteinExistence type="predicted"/>
<dbReference type="SUPFAM" id="SSF50129">
    <property type="entry name" value="GroES-like"/>
    <property type="match status" value="1"/>
</dbReference>
<feature type="domain" description="Enoyl reductase (ER)" evidence="1">
    <location>
        <begin position="21"/>
        <end position="334"/>
    </location>
</feature>
<dbReference type="InterPro" id="IPR052733">
    <property type="entry name" value="Chloroplast_QOR"/>
</dbReference>
<dbReference type="SUPFAM" id="SSF51735">
    <property type="entry name" value="NAD(P)-binding Rossmann-fold domains"/>
    <property type="match status" value="1"/>
</dbReference>
<dbReference type="AlphaFoldDB" id="A0A552WVF8"/>
<dbReference type="Gene3D" id="3.40.50.720">
    <property type="entry name" value="NAD(P)-binding Rossmann-like Domain"/>
    <property type="match status" value="1"/>
</dbReference>
<dbReference type="Pfam" id="PF13602">
    <property type="entry name" value="ADH_zinc_N_2"/>
    <property type="match status" value="1"/>
</dbReference>
<organism evidence="2 3">
    <name type="scientific">Georgenia yuyongxinii</name>
    <dbReference type="NCBI Taxonomy" id="2589797"/>
    <lineage>
        <taxon>Bacteria</taxon>
        <taxon>Bacillati</taxon>
        <taxon>Actinomycetota</taxon>
        <taxon>Actinomycetes</taxon>
        <taxon>Micrococcales</taxon>
        <taxon>Bogoriellaceae</taxon>
        <taxon>Georgenia</taxon>
    </lineage>
</organism>
<dbReference type="Gene3D" id="3.90.180.10">
    <property type="entry name" value="Medium-chain alcohol dehydrogenases, catalytic domain"/>
    <property type="match status" value="1"/>
</dbReference>
<dbReference type="GO" id="GO:0016491">
    <property type="term" value="F:oxidoreductase activity"/>
    <property type="evidence" value="ECO:0007669"/>
    <property type="project" value="InterPro"/>
</dbReference>
<dbReference type="Proteomes" id="UP000318693">
    <property type="component" value="Unassembled WGS sequence"/>
</dbReference>
<evidence type="ECO:0000259" key="1">
    <source>
        <dbReference type="SMART" id="SM00829"/>
    </source>
</evidence>
<protein>
    <submittedName>
        <fullName evidence="2">NAD(P)-dependent alcohol dehydrogenase</fullName>
    </submittedName>
</protein>
<dbReference type="InterPro" id="IPR020843">
    <property type="entry name" value="ER"/>
</dbReference>
<dbReference type="InterPro" id="IPR036291">
    <property type="entry name" value="NAD(P)-bd_dom_sf"/>
</dbReference>
<dbReference type="Pfam" id="PF08240">
    <property type="entry name" value="ADH_N"/>
    <property type="match status" value="1"/>
</dbReference>